<dbReference type="InterPro" id="IPR016732">
    <property type="entry name" value="UCP018688"/>
</dbReference>
<name>A0A1V4I6H6_9FIRM</name>
<evidence type="ECO:0000313" key="3">
    <source>
        <dbReference type="Proteomes" id="UP000190140"/>
    </source>
</evidence>
<keyword evidence="3" id="KW-1185">Reference proteome</keyword>
<dbReference type="STRING" id="29349.CLOTH_13470"/>
<protein>
    <recommendedName>
        <fullName evidence="1">Phosphatidylglycerol lysyltransferase C-terminal domain-containing protein</fullName>
    </recommendedName>
</protein>
<dbReference type="AlphaFoldDB" id="A0A1V4I6H6"/>
<proteinExistence type="predicted"/>
<dbReference type="PIRSF" id="PIRSF018688">
    <property type="entry name" value="UCP018688"/>
    <property type="match status" value="1"/>
</dbReference>
<dbReference type="RefSeq" id="WP_079412347.1">
    <property type="nucleotide sequence ID" value="NZ_MZGW01000004.1"/>
</dbReference>
<accession>A0A1V4I6H6</accession>
<dbReference type="EMBL" id="MZGW01000004">
    <property type="protein sequence ID" value="OPJ55588.1"/>
    <property type="molecule type" value="Genomic_DNA"/>
</dbReference>
<dbReference type="Pfam" id="PF09924">
    <property type="entry name" value="LPG_synthase_C"/>
    <property type="match status" value="1"/>
</dbReference>
<evidence type="ECO:0000259" key="1">
    <source>
        <dbReference type="Pfam" id="PF09924"/>
    </source>
</evidence>
<gene>
    <name evidence="2" type="ORF">CLOTH_13470</name>
</gene>
<sequence>MVDYEACEYCFTTIYMFEHIYNTMYYREKDFAVLIGEYDDHKFTVIPLAQKQNLGKVFDFIRKYFKENNIKFQLRAATEEFVEFLEENYKGKFKYIEERDYFDYVYLGEDLRTLNGRKYHKKRNHINAFIKEYENRYYYKSLGKEDFNDCLALLDKWMIDKEDKTTLQTERIAIQKVLDNYEKLDVKIGGIYIDGNLEAFSIGEYLNPNMAVIHIEKANGEIRGLYPMINKTFLENEFPDVEFVNREEDLGIEGLRKAKLSYYPYRLVHKYTVLED</sequence>
<dbReference type="Gene3D" id="3.40.630.30">
    <property type="match status" value="1"/>
</dbReference>
<dbReference type="InterPro" id="IPR016181">
    <property type="entry name" value="Acyl_CoA_acyltransferase"/>
</dbReference>
<dbReference type="PANTHER" id="PTHR41373:SF1">
    <property type="entry name" value="PHOSPHATIDYLGLYCEROL LYSYLTRANSFERASE C-TERMINAL DOMAIN-CONTAINING PROTEIN"/>
    <property type="match status" value="1"/>
</dbReference>
<dbReference type="SUPFAM" id="SSF55729">
    <property type="entry name" value="Acyl-CoA N-acyltransferases (Nat)"/>
    <property type="match status" value="2"/>
</dbReference>
<organism evidence="2 3">
    <name type="scientific">Alkalithermobacter paradoxus</name>
    <dbReference type="NCBI Taxonomy" id="29349"/>
    <lineage>
        <taxon>Bacteria</taxon>
        <taxon>Bacillati</taxon>
        <taxon>Bacillota</taxon>
        <taxon>Clostridia</taxon>
        <taxon>Peptostreptococcales</taxon>
        <taxon>Tepidibacteraceae</taxon>
        <taxon>Alkalithermobacter</taxon>
    </lineage>
</organism>
<dbReference type="InterPro" id="IPR024320">
    <property type="entry name" value="LPG_synthase_C"/>
</dbReference>
<feature type="domain" description="Phosphatidylglycerol lysyltransferase C-terminal" evidence="1">
    <location>
        <begin position="5"/>
        <end position="273"/>
    </location>
</feature>
<reference evidence="2 3" key="1">
    <citation type="submission" date="2017-03" db="EMBL/GenBank/DDBJ databases">
        <title>Genome sequence of Clostridium thermoalcaliphilum DSM 7309.</title>
        <authorList>
            <person name="Poehlein A."/>
            <person name="Daniel R."/>
        </authorList>
    </citation>
    <scope>NUCLEOTIDE SEQUENCE [LARGE SCALE GENOMIC DNA]</scope>
    <source>
        <strain evidence="2 3">DSM 7309</strain>
    </source>
</reference>
<dbReference type="PANTHER" id="PTHR41373">
    <property type="entry name" value="DUF2156 DOMAIN-CONTAINING PROTEIN"/>
    <property type="match status" value="1"/>
</dbReference>
<dbReference type="Proteomes" id="UP000190140">
    <property type="component" value="Unassembled WGS sequence"/>
</dbReference>
<comment type="caution">
    <text evidence="2">The sequence shown here is derived from an EMBL/GenBank/DDBJ whole genome shotgun (WGS) entry which is preliminary data.</text>
</comment>
<dbReference type="OrthoDB" id="9765580at2"/>
<evidence type="ECO:0000313" key="2">
    <source>
        <dbReference type="EMBL" id="OPJ55588.1"/>
    </source>
</evidence>